<feature type="domain" description="Nudix hydrolase" evidence="3">
    <location>
        <begin position="28"/>
        <end position="170"/>
    </location>
</feature>
<dbReference type="Pfam" id="PF00293">
    <property type="entry name" value="NUDIX"/>
    <property type="match status" value="1"/>
</dbReference>
<gene>
    <name evidence="4" type="ORF">DIU77_19130</name>
</gene>
<dbReference type="GO" id="GO:0019693">
    <property type="term" value="P:ribose phosphate metabolic process"/>
    <property type="evidence" value="ECO:0007669"/>
    <property type="project" value="TreeGrafter"/>
</dbReference>
<dbReference type="InterPro" id="IPR015797">
    <property type="entry name" value="NUDIX_hydrolase-like_dom_sf"/>
</dbReference>
<dbReference type="GO" id="GO:0006753">
    <property type="term" value="P:nucleoside phosphate metabolic process"/>
    <property type="evidence" value="ECO:0007669"/>
    <property type="project" value="TreeGrafter"/>
</dbReference>
<dbReference type="AlphaFoldDB" id="A0A2W4IRE0"/>
<dbReference type="InterPro" id="IPR000086">
    <property type="entry name" value="NUDIX_hydrolase_dom"/>
</dbReference>
<evidence type="ECO:0000259" key="3">
    <source>
        <dbReference type="PROSITE" id="PS51462"/>
    </source>
</evidence>
<comment type="cofactor">
    <cofactor evidence="1">
        <name>Mg(2+)</name>
        <dbReference type="ChEBI" id="CHEBI:18420"/>
    </cofactor>
</comment>
<comment type="caution">
    <text evidence="4">The sequence shown here is derived from an EMBL/GenBank/DDBJ whole genome shotgun (WGS) entry which is preliminary data.</text>
</comment>
<accession>A0A2W4IRE0</accession>
<evidence type="ECO:0000256" key="2">
    <source>
        <dbReference type="ARBA" id="ARBA00022801"/>
    </source>
</evidence>
<dbReference type="PANTHER" id="PTHR11839">
    <property type="entry name" value="UDP/ADP-SUGAR PYROPHOSPHATASE"/>
    <property type="match status" value="1"/>
</dbReference>
<evidence type="ECO:0000256" key="1">
    <source>
        <dbReference type="ARBA" id="ARBA00001946"/>
    </source>
</evidence>
<name>A0A2W4IRE0_9PSEU</name>
<dbReference type="GO" id="GO:0016787">
    <property type="term" value="F:hydrolase activity"/>
    <property type="evidence" value="ECO:0007669"/>
    <property type="project" value="UniProtKB-KW"/>
</dbReference>
<sequence>MSVGATSMAEREVTLPDGRVRTGRPFVHRPPFVGVVPLRPGNTPGSAPEVLLVDQYRDAVGEVVREIPAGKIEPHELNEDPRQVAARELAEETGLVAHRWQPLIGGVLPSPGFTDEIARGLWAAWEFELGTRRVEDAHIHGTWFPLSDALSQIGTQVRDAKTIIALLLTERRWQDWPLS</sequence>
<dbReference type="PANTHER" id="PTHR11839:SF18">
    <property type="entry name" value="NUDIX HYDROLASE DOMAIN-CONTAINING PROTEIN"/>
    <property type="match status" value="1"/>
</dbReference>
<protein>
    <submittedName>
        <fullName evidence="4">ADP-ribose pyrophosphatase</fullName>
    </submittedName>
</protein>
<evidence type="ECO:0000313" key="4">
    <source>
        <dbReference type="EMBL" id="PZM89442.1"/>
    </source>
</evidence>
<dbReference type="EMBL" id="QGUI01000968">
    <property type="protein sequence ID" value="PZM89442.1"/>
    <property type="molecule type" value="Genomic_DNA"/>
</dbReference>
<proteinExistence type="predicted"/>
<reference evidence="4" key="1">
    <citation type="submission" date="2018-05" db="EMBL/GenBank/DDBJ databases">
        <authorList>
            <person name="Lanie J.A."/>
            <person name="Ng W.-L."/>
            <person name="Kazmierczak K.M."/>
            <person name="Andrzejewski T.M."/>
            <person name="Davidsen T.M."/>
            <person name="Wayne K.J."/>
            <person name="Tettelin H."/>
            <person name="Glass J.I."/>
            <person name="Rusch D."/>
            <person name="Podicherti R."/>
            <person name="Tsui H.-C.T."/>
            <person name="Winkler M.E."/>
        </authorList>
    </citation>
    <scope>NUCLEOTIDE SEQUENCE</scope>
    <source>
        <strain evidence="4">ZC4RG45</strain>
    </source>
</reference>
<dbReference type="Gene3D" id="3.90.79.10">
    <property type="entry name" value="Nucleoside Triphosphate Pyrophosphohydrolase"/>
    <property type="match status" value="1"/>
</dbReference>
<dbReference type="SUPFAM" id="SSF55811">
    <property type="entry name" value="Nudix"/>
    <property type="match status" value="1"/>
</dbReference>
<keyword evidence="2" id="KW-0378">Hydrolase</keyword>
<dbReference type="PROSITE" id="PS51462">
    <property type="entry name" value="NUDIX"/>
    <property type="match status" value="1"/>
</dbReference>
<organism evidence="4">
    <name type="scientific">Thermocrispum agreste</name>
    <dbReference type="NCBI Taxonomy" id="37925"/>
    <lineage>
        <taxon>Bacteria</taxon>
        <taxon>Bacillati</taxon>
        <taxon>Actinomycetota</taxon>
        <taxon>Actinomycetes</taxon>
        <taxon>Pseudonocardiales</taxon>
        <taxon>Pseudonocardiaceae</taxon>
        <taxon>Thermocrispum</taxon>
    </lineage>
</organism>
<dbReference type="CDD" id="cd03424">
    <property type="entry name" value="NUDIX_ADPRase_Nudt5_UGPPase_Nudt14"/>
    <property type="match status" value="1"/>
</dbReference>